<dbReference type="Gene3D" id="2.160.20.10">
    <property type="entry name" value="Single-stranded right-handed beta-helix, Pectin lyase-like"/>
    <property type="match status" value="1"/>
</dbReference>
<name>A0A3G4VFP6_9VIBR</name>
<feature type="domain" description="Rhamnogalacturonase A/B/Epimerase-like pectate lyase" evidence="2">
    <location>
        <begin position="42"/>
        <end position="107"/>
    </location>
</feature>
<feature type="region of interest" description="Disordered" evidence="1">
    <location>
        <begin position="540"/>
        <end position="565"/>
    </location>
</feature>
<reference evidence="3 4" key="1">
    <citation type="submission" date="2018-11" db="EMBL/GenBank/DDBJ databases">
        <title>Complete Genome Sequence of Vbrio mediterranei 117-T6: a Potential Pathogen Bacteria Isolated from the Conchocelis of Pyropia.</title>
        <authorList>
            <person name="Liu Q."/>
        </authorList>
    </citation>
    <scope>NUCLEOTIDE SEQUENCE [LARGE SCALE GENOMIC DNA]</scope>
    <source>
        <strain evidence="3 4">117-T6</strain>
    </source>
</reference>
<dbReference type="SUPFAM" id="SSF51126">
    <property type="entry name" value="Pectin lyase-like"/>
    <property type="match status" value="1"/>
</dbReference>
<dbReference type="InterPro" id="IPR011050">
    <property type="entry name" value="Pectin_lyase_fold/virulence"/>
</dbReference>
<evidence type="ECO:0000256" key="1">
    <source>
        <dbReference type="SAM" id="MobiDB-lite"/>
    </source>
</evidence>
<dbReference type="InterPro" id="IPR012334">
    <property type="entry name" value="Pectin_lyas_fold"/>
</dbReference>
<dbReference type="RefSeq" id="WP_124942222.1">
    <property type="nucleotide sequence ID" value="NZ_CP033578.1"/>
</dbReference>
<organism evidence="3 4">
    <name type="scientific">Vibrio mediterranei</name>
    <dbReference type="NCBI Taxonomy" id="689"/>
    <lineage>
        <taxon>Bacteria</taxon>
        <taxon>Pseudomonadati</taxon>
        <taxon>Pseudomonadota</taxon>
        <taxon>Gammaproteobacteria</taxon>
        <taxon>Vibrionales</taxon>
        <taxon>Vibrionaceae</taxon>
        <taxon>Vibrio</taxon>
    </lineage>
</organism>
<evidence type="ECO:0000313" key="3">
    <source>
        <dbReference type="EMBL" id="AYV23616.1"/>
    </source>
</evidence>
<gene>
    <name evidence="3" type="ORF">ECB94_20235</name>
</gene>
<dbReference type="AlphaFoldDB" id="A0A3G4VFP6"/>
<evidence type="ECO:0000259" key="2">
    <source>
        <dbReference type="Pfam" id="PF12708"/>
    </source>
</evidence>
<dbReference type="Proteomes" id="UP000279760">
    <property type="component" value="Chromosome 2"/>
</dbReference>
<dbReference type="InterPro" id="IPR024535">
    <property type="entry name" value="RHGA/B-epi-like_pectate_lyase"/>
</dbReference>
<sequence length="664" mass="72254">MNVNTLAILIPLSFYSASGLSAPGYKQGAVLPTTFQNTIYAVDRGVIADDGIDDSAALQAIIDHEVNASTSNNTVIILPKGTINLSDEIHIDKSGLVIKGAGSDPATGTEIIVKSWSPYGVDASNAPDFDKKYWPGFGVFRVETREKHVKEPAYEGSVNFHWKHSIEFAQPAKMGDTTIFLESGKAGEFSQGDLIYVGAASDKAFLDKGQVPESRRSGSHIKTGHMRTQIFKVAAVNTGNNTVTLDGVLEFDIPLHNESGYNSRVMPISAVENFGLQDFFLTMDTKGSHCEGYNRNQFSASNPNGVLYRYENVCAQDAIHGIILKWVYNGWVDNVRIDMIGSHPIVSEFAKAVTISNNMIDGSWNKGAGGNGYVRGSKLYNSWIHNNDIRNIRHLALQWSATGNVVENNTLNVDMNFHGGWERNNLVRSNNIAVPFEHRSWSNGAPESGATWQPIWVGSGDHASKWSGPTGPNNVLVNNTLKKAKSAGDSITRWGLFDEPDVEYALNWDGSNYQHLNINGEPIATWNQTLAEGVHQHIPTSGVTVDGGSWPPEGVEPEEPVDPVDPPVSEGCDAVTQYSWGQKMELDLSQAACLAIDRDLAGKTVQVWDSDANSHCDFRGTLSSVDGSGSISVTSNYVSGDTLTGKVVKFSSSNNCQYVKIRSY</sequence>
<protein>
    <recommendedName>
        <fullName evidence="2">Rhamnogalacturonase A/B/Epimerase-like pectate lyase domain-containing protein</fullName>
    </recommendedName>
</protein>
<dbReference type="Pfam" id="PF12708">
    <property type="entry name" value="Pect-lyase_RHGA_epim"/>
    <property type="match status" value="1"/>
</dbReference>
<accession>A0A3G4VFP6</accession>
<evidence type="ECO:0000313" key="4">
    <source>
        <dbReference type="Proteomes" id="UP000279760"/>
    </source>
</evidence>
<dbReference type="EMBL" id="CP033578">
    <property type="protein sequence ID" value="AYV23616.1"/>
    <property type="molecule type" value="Genomic_DNA"/>
</dbReference>
<proteinExistence type="predicted"/>